<evidence type="ECO:0000313" key="2">
    <source>
        <dbReference type="Proteomes" id="UP001209229"/>
    </source>
</evidence>
<dbReference type="AlphaFoldDB" id="A0AAE3M9U8"/>
<reference evidence="1" key="1">
    <citation type="submission" date="2022-10" db="EMBL/GenBank/DDBJ databases">
        <authorList>
            <person name="Yu W.X."/>
        </authorList>
    </citation>
    <scope>NUCLEOTIDE SEQUENCE</scope>
    <source>
        <strain evidence="1">AAT</strain>
    </source>
</reference>
<gene>
    <name evidence="1" type="ORF">OM075_24265</name>
</gene>
<evidence type="ECO:0000313" key="1">
    <source>
        <dbReference type="EMBL" id="MCW3789597.1"/>
    </source>
</evidence>
<dbReference type="RefSeq" id="WP_301193145.1">
    <property type="nucleotide sequence ID" value="NZ_JAPDPJ010000137.1"/>
</dbReference>
<proteinExistence type="predicted"/>
<dbReference type="Proteomes" id="UP001209229">
    <property type="component" value="Unassembled WGS sequence"/>
</dbReference>
<sequence>MERSEMKIPGCVEALIYKSSANEEGLFDTFEALGVNGPHLSECTPNTEGWQKGYYGVHE</sequence>
<protein>
    <submittedName>
        <fullName evidence="1">Uncharacterized protein</fullName>
    </submittedName>
</protein>
<organism evidence="1 2">
    <name type="scientific">Plebeiibacterium sediminum</name>
    <dbReference type="NCBI Taxonomy" id="2992112"/>
    <lineage>
        <taxon>Bacteria</taxon>
        <taxon>Pseudomonadati</taxon>
        <taxon>Bacteroidota</taxon>
        <taxon>Bacteroidia</taxon>
        <taxon>Marinilabiliales</taxon>
        <taxon>Marinilabiliaceae</taxon>
        <taxon>Plebeiibacterium</taxon>
    </lineage>
</organism>
<comment type="caution">
    <text evidence="1">The sequence shown here is derived from an EMBL/GenBank/DDBJ whole genome shotgun (WGS) entry which is preliminary data.</text>
</comment>
<keyword evidence="2" id="KW-1185">Reference proteome</keyword>
<dbReference type="EMBL" id="JAPDPJ010000137">
    <property type="protein sequence ID" value="MCW3789597.1"/>
    <property type="molecule type" value="Genomic_DNA"/>
</dbReference>
<name>A0AAE3M9U8_9BACT</name>
<accession>A0AAE3M9U8</accession>